<dbReference type="InterPro" id="IPR035985">
    <property type="entry name" value="Ubiquitin-activating_enz"/>
</dbReference>
<dbReference type="Gene3D" id="1.25.40.500">
    <property type="entry name" value="TFIID subunit TAF5, NTD2 domain"/>
    <property type="match status" value="1"/>
</dbReference>
<sequence length="186" mass="21158">MMGEGGKERGVASADPPQPHYRTFQGVSNYLPPPSPPPHPQPAIFPQPVPLPGASEPYANAYQAVPAEDSMVKLDRICREANVMLVFAHSYGLTGFVRISVKHELICALYPVFVHCFMDLVAKGHIQEARNFFNSFREDHEMMHLRDPARNWKEFFLREMEFAHSLRQSKVKRKICPVIDSDGHLF</sequence>
<feature type="compositionally biased region" description="Basic and acidic residues" evidence="1">
    <location>
        <begin position="1"/>
        <end position="10"/>
    </location>
</feature>
<keyword evidence="4" id="KW-1185">Reference proteome</keyword>
<feature type="region of interest" description="Disordered" evidence="1">
    <location>
        <begin position="1"/>
        <end position="46"/>
    </location>
</feature>
<name>A0A4S4D735_CAMSN</name>
<dbReference type="STRING" id="542762.A0A4S4D735"/>
<gene>
    <name evidence="3" type="ORF">TEA_013216</name>
</gene>
<accession>A0A4S4D735</accession>
<dbReference type="GO" id="GO:0008641">
    <property type="term" value="F:ubiquitin-like modifier activating enzyme activity"/>
    <property type="evidence" value="ECO:0007669"/>
    <property type="project" value="InterPro"/>
</dbReference>
<protein>
    <recommendedName>
        <fullName evidence="2">TFIID subunit TAF5 NTD2 domain-containing protein</fullName>
    </recommendedName>
</protein>
<feature type="compositionally biased region" description="Pro residues" evidence="1">
    <location>
        <begin position="31"/>
        <end position="46"/>
    </location>
</feature>
<evidence type="ECO:0000256" key="1">
    <source>
        <dbReference type="SAM" id="MobiDB-lite"/>
    </source>
</evidence>
<dbReference type="SUPFAM" id="SSF160897">
    <property type="entry name" value="Taf5 N-terminal domain-like"/>
    <property type="match status" value="1"/>
</dbReference>
<dbReference type="InterPro" id="IPR007582">
    <property type="entry name" value="TFIID_NTD2"/>
</dbReference>
<organism evidence="3 4">
    <name type="scientific">Camellia sinensis var. sinensis</name>
    <name type="common">China tea</name>
    <dbReference type="NCBI Taxonomy" id="542762"/>
    <lineage>
        <taxon>Eukaryota</taxon>
        <taxon>Viridiplantae</taxon>
        <taxon>Streptophyta</taxon>
        <taxon>Embryophyta</taxon>
        <taxon>Tracheophyta</taxon>
        <taxon>Spermatophyta</taxon>
        <taxon>Magnoliopsida</taxon>
        <taxon>eudicotyledons</taxon>
        <taxon>Gunneridae</taxon>
        <taxon>Pentapetalae</taxon>
        <taxon>asterids</taxon>
        <taxon>Ericales</taxon>
        <taxon>Theaceae</taxon>
        <taxon>Camellia</taxon>
    </lineage>
</organism>
<comment type="caution">
    <text evidence="3">The sequence shown here is derived from an EMBL/GenBank/DDBJ whole genome shotgun (WGS) entry which is preliminary data.</text>
</comment>
<evidence type="ECO:0000259" key="2">
    <source>
        <dbReference type="Pfam" id="PF04494"/>
    </source>
</evidence>
<dbReference type="InterPro" id="IPR037264">
    <property type="entry name" value="TFIID_NTD2_sf"/>
</dbReference>
<dbReference type="Proteomes" id="UP000306102">
    <property type="component" value="Unassembled WGS sequence"/>
</dbReference>
<reference evidence="3 4" key="1">
    <citation type="journal article" date="2018" name="Proc. Natl. Acad. Sci. U.S.A.">
        <title>Draft genome sequence of Camellia sinensis var. sinensis provides insights into the evolution of the tea genome and tea quality.</title>
        <authorList>
            <person name="Wei C."/>
            <person name="Yang H."/>
            <person name="Wang S."/>
            <person name="Zhao J."/>
            <person name="Liu C."/>
            <person name="Gao L."/>
            <person name="Xia E."/>
            <person name="Lu Y."/>
            <person name="Tai Y."/>
            <person name="She G."/>
            <person name="Sun J."/>
            <person name="Cao H."/>
            <person name="Tong W."/>
            <person name="Gao Q."/>
            <person name="Li Y."/>
            <person name="Deng W."/>
            <person name="Jiang X."/>
            <person name="Wang W."/>
            <person name="Chen Q."/>
            <person name="Zhang S."/>
            <person name="Li H."/>
            <person name="Wu J."/>
            <person name="Wang P."/>
            <person name="Li P."/>
            <person name="Shi C."/>
            <person name="Zheng F."/>
            <person name="Jian J."/>
            <person name="Huang B."/>
            <person name="Shan D."/>
            <person name="Shi M."/>
            <person name="Fang C."/>
            <person name="Yue Y."/>
            <person name="Li F."/>
            <person name="Li D."/>
            <person name="Wei S."/>
            <person name="Han B."/>
            <person name="Jiang C."/>
            <person name="Yin Y."/>
            <person name="Xia T."/>
            <person name="Zhang Z."/>
            <person name="Bennetzen J.L."/>
            <person name="Zhao S."/>
            <person name="Wan X."/>
        </authorList>
    </citation>
    <scope>NUCLEOTIDE SEQUENCE [LARGE SCALE GENOMIC DNA]</scope>
    <source>
        <strain evidence="4">cv. Shuchazao</strain>
        <tissue evidence="3">Leaf</tissue>
    </source>
</reference>
<evidence type="ECO:0000313" key="3">
    <source>
        <dbReference type="EMBL" id="THF98147.1"/>
    </source>
</evidence>
<dbReference type="AlphaFoldDB" id="A0A4S4D735"/>
<feature type="domain" description="TFIID subunit TAF5 NTD2" evidence="2">
    <location>
        <begin position="102"/>
        <end position="171"/>
    </location>
</feature>
<dbReference type="EMBL" id="SDRB02012292">
    <property type="protein sequence ID" value="THF98147.1"/>
    <property type="molecule type" value="Genomic_DNA"/>
</dbReference>
<dbReference type="Pfam" id="PF04494">
    <property type="entry name" value="TFIID_NTD2"/>
    <property type="match status" value="1"/>
</dbReference>
<dbReference type="SUPFAM" id="SSF69572">
    <property type="entry name" value="Activating enzymes of the ubiquitin-like proteins"/>
    <property type="match status" value="1"/>
</dbReference>
<proteinExistence type="predicted"/>
<evidence type="ECO:0000313" key="4">
    <source>
        <dbReference type="Proteomes" id="UP000306102"/>
    </source>
</evidence>